<protein>
    <submittedName>
        <fullName evidence="2">Uncharacterized protein</fullName>
    </submittedName>
</protein>
<evidence type="ECO:0000313" key="3">
    <source>
        <dbReference type="Proteomes" id="UP000279194"/>
    </source>
</evidence>
<gene>
    <name evidence="2" type="ORF">EAF07_00615</name>
</gene>
<dbReference type="RefSeq" id="WP_121834364.1">
    <property type="nucleotide sequence ID" value="NZ_CP163513.1"/>
</dbReference>
<proteinExistence type="predicted"/>
<dbReference type="EMBL" id="RCVM01000001">
    <property type="protein sequence ID" value="RLY05236.1"/>
    <property type="molecule type" value="Genomic_DNA"/>
</dbReference>
<dbReference type="Proteomes" id="UP000279194">
    <property type="component" value="Unassembled WGS sequence"/>
</dbReference>
<reference evidence="2 3" key="1">
    <citation type="submission" date="2018-10" db="EMBL/GenBank/DDBJ databases">
        <title>Streptococcus hillyeri sp. nov., isolated from equine tracheal sample.</title>
        <authorList>
            <person name="Macfadyen A.C."/>
            <person name="Waller A."/>
            <person name="Paterson G.K."/>
        </authorList>
    </citation>
    <scope>NUCLEOTIDE SEQUENCE [LARGE SCALE GENOMIC DNA]</scope>
    <source>
        <strain evidence="2 3">28462</strain>
    </source>
</reference>
<comment type="caution">
    <text evidence="2">The sequence shown here is derived from an EMBL/GenBank/DDBJ whole genome shotgun (WGS) entry which is preliminary data.</text>
</comment>
<evidence type="ECO:0000313" key="2">
    <source>
        <dbReference type="EMBL" id="RLY05236.1"/>
    </source>
</evidence>
<keyword evidence="1" id="KW-0472">Membrane</keyword>
<keyword evidence="3" id="KW-1185">Reference proteome</keyword>
<dbReference type="AlphaFoldDB" id="A0A3L9DUR8"/>
<dbReference type="OrthoDB" id="9888938at2"/>
<accession>A0A3L9DUR8</accession>
<organism evidence="2 3">
    <name type="scientific">Streptococcus hillyeri</name>
    <dbReference type="NCBI Taxonomy" id="2282420"/>
    <lineage>
        <taxon>Bacteria</taxon>
        <taxon>Bacillati</taxon>
        <taxon>Bacillota</taxon>
        <taxon>Bacilli</taxon>
        <taxon>Lactobacillales</taxon>
        <taxon>Streptococcaceae</taxon>
        <taxon>Streptococcus</taxon>
    </lineage>
</organism>
<name>A0A3L9DUR8_9STRE</name>
<feature type="transmembrane region" description="Helical" evidence="1">
    <location>
        <begin position="28"/>
        <end position="49"/>
    </location>
</feature>
<evidence type="ECO:0000256" key="1">
    <source>
        <dbReference type="SAM" id="Phobius"/>
    </source>
</evidence>
<keyword evidence="1" id="KW-0812">Transmembrane</keyword>
<keyword evidence="1" id="KW-1133">Transmembrane helix</keyword>
<sequence>MKRKMCFALVMMILGTLVEYYTHFFTDYASVFYGMIGITWGLFGGLGILDRDSGRKHHD</sequence>